<proteinExistence type="predicted"/>
<dbReference type="EMBL" id="JAVIZJ010000019">
    <property type="protein sequence ID" value="MDR6212176.1"/>
    <property type="molecule type" value="Genomic_DNA"/>
</dbReference>
<keyword evidence="2" id="KW-1185">Reference proteome</keyword>
<name>A0ACC6IN42_9ACTN</name>
<gene>
    <name evidence="1" type="ORF">QE364_003907</name>
</gene>
<accession>A0ACC6IN42</accession>
<reference evidence="1" key="1">
    <citation type="submission" date="2023-08" db="EMBL/GenBank/DDBJ databases">
        <title>Functional and genomic diversity of the sorghum phyllosphere microbiome.</title>
        <authorList>
            <person name="Shade A."/>
        </authorList>
    </citation>
    <scope>NUCLEOTIDE SEQUENCE</scope>
    <source>
        <strain evidence="1">SORGH_AS_0885</strain>
    </source>
</reference>
<protein>
    <submittedName>
        <fullName evidence="1">Uncharacterized protein</fullName>
    </submittedName>
</protein>
<sequence>MSTPPPIVGAVNAHTRPAVEYGQDPNQPSRGIVGDALARLHGFFVPVVAGGDTDVSRQFQGTVDYSLQHFVGAANPASTTVVSRDGGNATLSDAIVAGPELDPARRMLADRLRRRV</sequence>
<evidence type="ECO:0000313" key="1">
    <source>
        <dbReference type="EMBL" id="MDR6212176.1"/>
    </source>
</evidence>
<evidence type="ECO:0000313" key="2">
    <source>
        <dbReference type="Proteomes" id="UP001261666"/>
    </source>
</evidence>
<dbReference type="Proteomes" id="UP001261666">
    <property type="component" value="Unassembled WGS sequence"/>
</dbReference>
<comment type="caution">
    <text evidence="1">The sequence shown here is derived from an EMBL/GenBank/DDBJ whole genome shotgun (WGS) entry which is preliminary data.</text>
</comment>
<organism evidence="1 2">
    <name type="scientific">Nocardioides zeae</name>
    <dbReference type="NCBI Taxonomy" id="1457234"/>
    <lineage>
        <taxon>Bacteria</taxon>
        <taxon>Bacillati</taxon>
        <taxon>Actinomycetota</taxon>
        <taxon>Actinomycetes</taxon>
        <taxon>Propionibacteriales</taxon>
        <taxon>Nocardioidaceae</taxon>
        <taxon>Nocardioides</taxon>
    </lineage>
</organism>